<organism evidence="2 3">
    <name type="scientific">Strongylus vulgaris</name>
    <name type="common">Blood worm</name>
    <dbReference type="NCBI Taxonomy" id="40348"/>
    <lineage>
        <taxon>Eukaryota</taxon>
        <taxon>Metazoa</taxon>
        <taxon>Ecdysozoa</taxon>
        <taxon>Nematoda</taxon>
        <taxon>Chromadorea</taxon>
        <taxon>Rhabditida</taxon>
        <taxon>Rhabditina</taxon>
        <taxon>Rhabditomorpha</taxon>
        <taxon>Strongyloidea</taxon>
        <taxon>Strongylidae</taxon>
        <taxon>Strongylus</taxon>
    </lineage>
</organism>
<dbReference type="Proteomes" id="UP000270094">
    <property type="component" value="Unassembled WGS sequence"/>
</dbReference>
<evidence type="ECO:0000313" key="3">
    <source>
        <dbReference type="Proteomes" id="UP000270094"/>
    </source>
</evidence>
<protein>
    <submittedName>
        <fullName evidence="2">Uncharacterized protein</fullName>
    </submittedName>
</protein>
<dbReference type="EMBL" id="UYYB01149766">
    <property type="protein sequence ID" value="VDM86060.1"/>
    <property type="molecule type" value="Genomic_DNA"/>
</dbReference>
<gene>
    <name evidence="2" type="ORF">SVUK_LOCUS21058</name>
</gene>
<evidence type="ECO:0000313" key="2">
    <source>
        <dbReference type="EMBL" id="VDM86060.1"/>
    </source>
</evidence>
<sequence>INAVGEEEWANEFGRYEDWITPAAAAARGERCRPTEEDENNDNGCSSRHHVRQRDTMWDTKIRYSPGYCVHLIRLRAVLSHSQVH</sequence>
<evidence type="ECO:0000256" key="1">
    <source>
        <dbReference type="SAM" id="MobiDB-lite"/>
    </source>
</evidence>
<feature type="region of interest" description="Disordered" evidence="1">
    <location>
        <begin position="30"/>
        <end position="51"/>
    </location>
</feature>
<keyword evidence="3" id="KW-1185">Reference proteome</keyword>
<dbReference type="AlphaFoldDB" id="A0A3P7JK32"/>
<reference evidence="2 3" key="1">
    <citation type="submission" date="2018-11" db="EMBL/GenBank/DDBJ databases">
        <authorList>
            <consortium name="Pathogen Informatics"/>
        </authorList>
    </citation>
    <scope>NUCLEOTIDE SEQUENCE [LARGE SCALE GENOMIC DNA]</scope>
</reference>
<feature type="non-terminal residue" evidence="2">
    <location>
        <position position="1"/>
    </location>
</feature>
<proteinExistence type="predicted"/>
<accession>A0A3P7JK32</accession>
<name>A0A3P7JK32_STRVU</name>